<dbReference type="Proteomes" id="UP000230066">
    <property type="component" value="Unassembled WGS sequence"/>
</dbReference>
<sequence length="1191" mass="132197">MNISGFELQHSAKSTFCRNAYCSAVIPMCFAGISPTCSRNRSFTGWCHFSFGEHVCNECMKFLMLSNSKSKISATHSIWRYRMMSSQRLWMQMSSPVGRRQLLTVEEFVAGNLLPWWMQCTKCGGWRQVVAHATVGSMESPYHPSRFTCELVSQGSSAPCSWPLDDRSVIVRSRPQDFLASMQIHAWLQGSPTLSLLSPFGIDLCGLSPDSLTGVTEGRKPTNDQNTLDSVHTIVDDQGPFSLLDIRAWERAVFPEMTRYPTFYLAARNLVLHLWASNPKNFLTTKFVVRHCFVRGLLRIVLCEHWVPHLIEEFTYRGIINLGLCIPEPPLSDRALNITGLQYLSQSATTKSPEDTELRVHVLGNLSLAAAVTTRQIRNGLLTRVQQIDCVPQSRVSRKFSVRFQMTSVARTIPSTSMPGALGELCITLNKSTPLNGNTVSSSVNDNSKIQANDSPCDSAPSPLPGEWCQVTLDTSENPSELFPKRLVLPMNMWSDRIYIHPNHPLHFMTSQTDLSLRPLSRCPLFYSAVSGEEPVGRLRLVPDEVALRMQFHVEAVLDMVAQNEEHQHVNGDVSSMADDHKGCSVQDCWDRQDMEVRTRVVDLTKSDLERQLMEFYLAEVEFDLTEPLVTNNPYHFLGRNGFCGLHSWPCPTARLDLLPSHRYAEFTMDDGSETVPCNTAVSESRDNGLLGQPQILTPKSPSEGAMSSLCALLLPTEWCEPCEAVRVTVNRDLCGAMETSYVVDEVNRSTCLISTPRADQVVSNVNPIEAGPDLSESTESIISVVNSQGESDSSNWVILTCPTGQLRLNFHDTSTEELSRNQPAIPGALILDLPVSIKSYLVRDECEPCATDSLKLCHDLFGEPVEPTTDTLARLLTVVLIYPTPWWRPSLCAFTTGREPTETLTPGGSSPTPLDWFAILPEKREDRGFCHTFRDVFPQLDRPGVLQTQLFGAAADHWWSKGDVLLTASVHRYLQSRWVSDLMFSPDSEASVDGCVNIPGPIHAHVARMQHSVRRNGEMENQTLPNNISPIMTMMDYHGQVVRLHPNAWEELARRAHVLIPDLFPSSTIGLNEPSGFRGLTEVLQLTRSPGMDVLTSSVLDGLHSAELALRCIPGLGSGSVLNYPSFQSKFTSSVVDSSTLLSDCSQTDESQSTAGGPVSSGVGVLSARARRLLRRTHRESESSSLLEAV</sequence>
<protein>
    <recommendedName>
        <fullName evidence="8">Lysine-specific histone demethylase 1B</fullName>
    </recommendedName>
</protein>
<keyword evidence="7" id="KW-1185">Reference proteome</keyword>
<dbReference type="Gene3D" id="1.10.10.10">
    <property type="entry name" value="Winged helix-like DNA-binding domain superfamily/Winged helix DNA-binding domain"/>
    <property type="match status" value="1"/>
</dbReference>
<dbReference type="InterPro" id="IPR007526">
    <property type="entry name" value="SWIRM"/>
</dbReference>
<dbReference type="AlphaFoldDB" id="A0A4E0RPX7"/>
<feature type="domain" description="SWIRM" evidence="4">
    <location>
        <begin position="232"/>
        <end position="331"/>
    </location>
</feature>
<evidence type="ECO:0000256" key="2">
    <source>
        <dbReference type="ARBA" id="ARBA00022771"/>
    </source>
</evidence>
<dbReference type="PROSITE" id="PS51050">
    <property type="entry name" value="ZF_CW"/>
    <property type="match status" value="1"/>
</dbReference>
<dbReference type="InterPro" id="IPR011124">
    <property type="entry name" value="Znf_CW"/>
</dbReference>
<dbReference type="InterPro" id="IPR036388">
    <property type="entry name" value="WH-like_DNA-bd_sf"/>
</dbReference>
<reference evidence="6" key="1">
    <citation type="submission" date="2019-03" db="EMBL/GenBank/DDBJ databases">
        <title>Improved annotation for the trematode Fasciola hepatica.</title>
        <authorList>
            <person name="Choi Y.-J."/>
            <person name="Martin J."/>
            <person name="Mitreva M."/>
        </authorList>
    </citation>
    <scope>NUCLEOTIDE SEQUENCE [LARGE SCALE GENOMIC DNA]</scope>
</reference>
<gene>
    <name evidence="6" type="ORF">D915_000039</name>
</gene>
<organism evidence="6 7">
    <name type="scientific">Fasciola hepatica</name>
    <name type="common">Liver fluke</name>
    <dbReference type="NCBI Taxonomy" id="6192"/>
    <lineage>
        <taxon>Eukaryota</taxon>
        <taxon>Metazoa</taxon>
        <taxon>Spiralia</taxon>
        <taxon>Lophotrochozoa</taxon>
        <taxon>Platyhelminthes</taxon>
        <taxon>Trematoda</taxon>
        <taxon>Digenea</taxon>
        <taxon>Plagiorchiida</taxon>
        <taxon>Echinostomata</taxon>
        <taxon>Echinostomatoidea</taxon>
        <taxon>Fasciolidae</taxon>
        <taxon>Fasciola</taxon>
    </lineage>
</organism>
<accession>A0A4E0RPX7</accession>
<evidence type="ECO:0000259" key="5">
    <source>
        <dbReference type="PROSITE" id="PS51050"/>
    </source>
</evidence>
<evidence type="ECO:0000313" key="6">
    <source>
        <dbReference type="EMBL" id="THD29111.1"/>
    </source>
</evidence>
<dbReference type="GO" id="GO:0008270">
    <property type="term" value="F:zinc ion binding"/>
    <property type="evidence" value="ECO:0007669"/>
    <property type="project" value="UniProtKB-KW"/>
</dbReference>
<dbReference type="PROSITE" id="PS50934">
    <property type="entry name" value="SWIRM"/>
    <property type="match status" value="1"/>
</dbReference>
<evidence type="ECO:0000313" key="7">
    <source>
        <dbReference type="Proteomes" id="UP000230066"/>
    </source>
</evidence>
<keyword evidence="3" id="KW-0862">Zinc</keyword>
<evidence type="ECO:0000259" key="4">
    <source>
        <dbReference type="PROSITE" id="PS50934"/>
    </source>
</evidence>
<dbReference type="InterPro" id="IPR009057">
    <property type="entry name" value="Homeodomain-like_sf"/>
</dbReference>
<evidence type="ECO:0000256" key="1">
    <source>
        <dbReference type="ARBA" id="ARBA00022723"/>
    </source>
</evidence>
<keyword evidence="1" id="KW-0479">Metal-binding</keyword>
<evidence type="ECO:0000256" key="3">
    <source>
        <dbReference type="ARBA" id="ARBA00022833"/>
    </source>
</evidence>
<feature type="domain" description="CW-type" evidence="5">
    <location>
        <begin position="110"/>
        <end position="168"/>
    </location>
</feature>
<evidence type="ECO:0008006" key="8">
    <source>
        <dbReference type="Google" id="ProtNLM"/>
    </source>
</evidence>
<dbReference type="SUPFAM" id="SSF46689">
    <property type="entry name" value="Homeodomain-like"/>
    <property type="match status" value="1"/>
</dbReference>
<proteinExistence type="predicted"/>
<comment type="caution">
    <text evidence="6">The sequence shown here is derived from an EMBL/GenBank/DDBJ whole genome shotgun (WGS) entry which is preliminary data.</text>
</comment>
<keyword evidence="2" id="KW-0863">Zinc-finger</keyword>
<name>A0A4E0RPX7_FASHE</name>
<dbReference type="EMBL" id="JXXN02000007">
    <property type="protein sequence ID" value="THD29111.1"/>
    <property type="molecule type" value="Genomic_DNA"/>
</dbReference>